<dbReference type="PROSITE" id="PS51782">
    <property type="entry name" value="LYSM"/>
    <property type="match status" value="1"/>
</dbReference>
<dbReference type="Pfam" id="PF01476">
    <property type="entry name" value="LysM"/>
    <property type="match status" value="1"/>
</dbReference>
<feature type="domain" description="LysM" evidence="1">
    <location>
        <begin position="59"/>
        <end position="107"/>
    </location>
</feature>
<reference evidence="3" key="1">
    <citation type="submission" date="2020-01" db="EMBL/GenBank/DDBJ databases">
        <title>'Steroidobacter agaridevorans' sp. nov., agar-degrading bacteria isolated from rhizosphere soils.</title>
        <authorList>
            <person name="Ikenaga M."/>
            <person name="Kataoka M."/>
            <person name="Murouchi A."/>
            <person name="Katsuragi S."/>
            <person name="Sakai M."/>
        </authorList>
    </citation>
    <scope>NUCLEOTIDE SEQUENCE [LARGE SCALE GENOMIC DNA]</scope>
    <source>
        <strain evidence="3">YU21-B</strain>
    </source>
</reference>
<protein>
    <recommendedName>
        <fullName evidence="1">LysM domain-containing protein</fullName>
    </recommendedName>
</protein>
<dbReference type="InterPro" id="IPR036779">
    <property type="entry name" value="LysM_dom_sf"/>
</dbReference>
<name>A0A829Y611_9GAMM</name>
<comment type="caution">
    <text evidence="2">The sequence shown here is derived from an EMBL/GenBank/DDBJ whole genome shotgun (WGS) entry which is preliminary data.</text>
</comment>
<dbReference type="InterPro" id="IPR018392">
    <property type="entry name" value="LysM"/>
</dbReference>
<evidence type="ECO:0000313" key="3">
    <source>
        <dbReference type="Proteomes" id="UP000445000"/>
    </source>
</evidence>
<proteinExistence type="predicted"/>
<dbReference type="PANTHER" id="PTHR34700">
    <property type="entry name" value="POTASSIUM BINDING PROTEIN KBP"/>
    <property type="match status" value="1"/>
</dbReference>
<gene>
    <name evidence="2" type="ORF">GCM10011487_06890</name>
</gene>
<dbReference type="Gene3D" id="3.10.350.10">
    <property type="entry name" value="LysM domain"/>
    <property type="match status" value="1"/>
</dbReference>
<sequence>MKRMKTANLALRPAILLSLVAGLTVSVGLLAPPSTLAQEGPAQTVGSGSNIPLATDAPDQYVVKTGDTLWDISKVFLREPWYWPEIWYVNPQIANPHLIYPGDVLKLVYVDGQPRLTVAQRGGETVEGGRGGKRLSPEVRREPLSQAVTAIPYDVVASFMGRPTLLTKDQVKTAPYIVALRDSRVIGAMGNEVYARGIEEAAPDTRYSVVHVGEQLRDPDNNDLLGYSGLYVGSGPVVTQGDPAKILMTDSTREVLQGDKVFPESVDVNVDFVPHAPASDIDAGIIAVRSHTVMGQYQVVALNRGSSAGLEPGHILAVFQRGGVVRDTFKEGGLAANRKGRGASLFGNKVQLPDERTGVVMVFKAFDNMSYALVMESTHEIRQGDRAKNP</sequence>
<dbReference type="CDD" id="cd00118">
    <property type="entry name" value="LysM"/>
    <property type="match status" value="1"/>
</dbReference>
<keyword evidence="3" id="KW-1185">Reference proteome</keyword>
<dbReference type="SUPFAM" id="SSF54106">
    <property type="entry name" value="LysM domain"/>
    <property type="match status" value="1"/>
</dbReference>
<evidence type="ECO:0000313" key="2">
    <source>
        <dbReference type="EMBL" id="GFE78689.1"/>
    </source>
</evidence>
<dbReference type="Proteomes" id="UP000445000">
    <property type="component" value="Unassembled WGS sequence"/>
</dbReference>
<dbReference type="InterPro" id="IPR052196">
    <property type="entry name" value="Bact_Kbp"/>
</dbReference>
<dbReference type="EMBL" id="BLJN01000001">
    <property type="protein sequence ID" value="GFE78689.1"/>
    <property type="molecule type" value="Genomic_DNA"/>
</dbReference>
<evidence type="ECO:0000259" key="1">
    <source>
        <dbReference type="PROSITE" id="PS51782"/>
    </source>
</evidence>
<dbReference type="AlphaFoldDB" id="A0A829Y611"/>
<dbReference type="PANTHER" id="PTHR34700:SF4">
    <property type="entry name" value="PHAGE-LIKE ELEMENT PBSX PROTEIN XKDP"/>
    <property type="match status" value="1"/>
</dbReference>
<organism evidence="2 3">
    <name type="scientific">Steroidobacter agaridevorans</name>
    <dbReference type="NCBI Taxonomy" id="2695856"/>
    <lineage>
        <taxon>Bacteria</taxon>
        <taxon>Pseudomonadati</taxon>
        <taxon>Pseudomonadota</taxon>
        <taxon>Gammaproteobacteria</taxon>
        <taxon>Steroidobacterales</taxon>
        <taxon>Steroidobacteraceae</taxon>
        <taxon>Steroidobacter</taxon>
    </lineage>
</organism>
<accession>A0A829Y611</accession>